<evidence type="ECO:0000256" key="7">
    <source>
        <dbReference type="ARBA" id="ARBA00022741"/>
    </source>
</evidence>
<evidence type="ECO:0000259" key="17">
    <source>
        <dbReference type="PROSITE" id="PS50113"/>
    </source>
</evidence>
<keyword evidence="19" id="KW-1185">Reference proteome</keyword>
<dbReference type="CDD" id="cd00075">
    <property type="entry name" value="HATPase"/>
    <property type="match status" value="1"/>
</dbReference>
<feature type="domain" description="PAC" evidence="17">
    <location>
        <begin position="424"/>
        <end position="477"/>
    </location>
</feature>
<keyword evidence="10 14" id="KW-1133">Transmembrane helix</keyword>
<dbReference type="PROSITE" id="PS50112">
    <property type="entry name" value="PAS"/>
    <property type="match status" value="1"/>
</dbReference>
<dbReference type="InterPro" id="IPR000700">
    <property type="entry name" value="PAS-assoc_C"/>
</dbReference>
<name>A0ABX9QS26_9BACT</name>
<dbReference type="Gene3D" id="3.30.565.10">
    <property type="entry name" value="Histidine kinase-like ATPase, C-terminal domain"/>
    <property type="match status" value="1"/>
</dbReference>
<keyword evidence="4" id="KW-0597">Phosphoprotein</keyword>
<keyword evidence="11" id="KW-0902">Two-component regulatory system</keyword>
<dbReference type="SMART" id="SM00388">
    <property type="entry name" value="HisKA"/>
    <property type="match status" value="1"/>
</dbReference>
<dbReference type="EMBL" id="RAWI01000013">
    <property type="protein sequence ID" value="RKI15947.1"/>
    <property type="molecule type" value="Genomic_DNA"/>
</dbReference>
<reference evidence="18 19" key="1">
    <citation type="submission" date="2018-09" db="EMBL/GenBank/DDBJ databases">
        <authorList>
            <person name="Livingstone P.G."/>
            <person name="Whitworth D.E."/>
        </authorList>
    </citation>
    <scope>NUCLEOTIDE SEQUENCE [LARGE SCALE GENOMIC DNA]</scope>
    <source>
        <strain evidence="18 19">CA031B</strain>
    </source>
</reference>
<feature type="domain" description="Histidine kinase" evidence="15">
    <location>
        <begin position="481"/>
        <end position="698"/>
    </location>
</feature>
<dbReference type="Pfam" id="PF02518">
    <property type="entry name" value="HATPase_c"/>
    <property type="match status" value="1"/>
</dbReference>
<dbReference type="Pfam" id="PF00512">
    <property type="entry name" value="HisKA"/>
    <property type="match status" value="1"/>
</dbReference>
<feature type="transmembrane region" description="Helical" evidence="14">
    <location>
        <begin position="107"/>
        <end position="124"/>
    </location>
</feature>
<dbReference type="InterPro" id="IPR013767">
    <property type="entry name" value="PAS_fold"/>
</dbReference>
<dbReference type="NCBIfam" id="TIGR00229">
    <property type="entry name" value="sensory_box"/>
    <property type="match status" value="1"/>
</dbReference>
<evidence type="ECO:0000256" key="14">
    <source>
        <dbReference type="SAM" id="Phobius"/>
    </source>
</evidence>
<feature type="transmembrane region" description="Helical" evidence="14">
    <location>
        <begin position="320"/>
        <end position="340"/>
    </location>
</feature>
<keyword evidence="5" id="KW-0808">Transferase</keyword>
<dbReference type="InterPro" id="IPR050351">
    <property type="entry name" value="BphY/WalK/GraS-like"/>
</dbReference>
<evidence type="ECO:0000256" key="2">
    <source>
        <dbReference type="ARBA" id="ARBA00004141"/>
    </source>
</evidence>
<gene>
    <name evidence="18" type="ORF">D7Y13_03155</name>
</gene>
<dbReference type="SMART" id="SM00387">
    <property type="entry name" value="HATPase_c"/>
    <property type="match status" value="1"/>
</dbReference>
<comment type="caution">
    <text evidence="18">The sequence shown here is derived from an EMBL/GenBank/DDBJ whole genome shotgun (WGS) entry which is preliminary data.</text>
</comment>
<organism evidence="18 19">
    <name type="scientific">Corallococcus praedator</name>
    <dbReference type="NCBI Taxonomy" id="2316724"/>
    <lineage>
        <taxon>Bacteria</taxon>
        <taxon>Pseudomonadati</taxon>
        <taxon>Myxococcota</taxon>
        <taxon>Myxococcia</taxon>
        <taxon>Myxococcales</taxon>
        <taxon>Cystobacterineae</taxon>
        <taxon>Myxococcaceae</taxon>
        <taxon>Corallococcus</taxon>
    </lineage>
</organism>
<feature type="transmembrane region" description="Helical" evidence="14">
    <location>
        <begin position="136"/>
        <end position="162"/>
    </location>
</feature>
<feature type="transmembrane region" description="Helical" evidence="14">
    <location>
        <begin position="213"/>
        <end position="235"/>
    </location>
</feature>
<protein>
    <recommendedName>
        <fullName evidence="3">histidine kinase</fullName>
        <ecNumber evidence="3">2.7.13.3</ecNumber>
    </recommendedName>
</protein>
<keyword evidence="6 14" id="KW-0812">Transmembrane</keyword>
<dbReference type="InterPro" id="IPR003661">
    <property type="entry name" value="HisK_dim/P_dom"/>
</dbReference>
<dbReference type="SUPFAM" id="SSF55874">
    <property type="entry name" value="ATPase domain of HSP90 chaperone/DNA topoisomerase II/histidine kinase"/>
    <property type="match status" value="1"/>
</dbReference>
<dbReference type="PANTHER" id="PTHR42878:SF7">
    <property type="entry name" value="SENSOR HISTIDINE KINASE GLRK"/>
    <property type="match status" value="1"/>
</dbReference>
<evidence type="ECO:0000259" key="15">
    <source>
        <dbReference type="PROSITE" id="PS50109"/>
    </source>
</evidence>
<accession>A0ABX9QS26</accession>
<evidence type="ECO:0000256" key="10">
    <source>
        <dbReference type="ARBA" id="ARBA00022989"/>
    </source>
</evidence>
<evidence type="ECO:0000313" key="19">
    <source>
        <dbReference type="Proteomes" id="UP000278907"/>
    </source>
</evidence>
<feature type="transmembrane region" description="Helical" evidence="14">
    <location>
        <begin position="288"/>
        <end position="308"/>
    </location>
</feature>
<evidence type="ECO:0000313" key="18">
    <source>
        <dbReference type="EMBL" id="RKI15947.1"/>
    </source>
</evidence>
<evidence type="ECO:0000256" key="3">
    <source>
        <dbReference type="ARBA" id="ARBA00012438"/>
    </source>
</evidence>
<dbReference type="PRINTS" id="PR00344">
    <property type="entry name" value="BCTRLSENSOR"/>
</dbReference>
<dbReference type="InterPro" id="IPR005467">
    <property type="entry name" value="His_kinase_dom"/>
</dbReference>
<feature type="transmembrane region" description="Helical" evidence="14">
    <location>
        <begin position="247"/>
        <end position="267"/>
    </location>
</feature>
<dbReference type="PANTHER" id="PTHR42878">
    <property type="entry name" value="TWO-COMPONENT HISTIDINE KINASE"/>
    <property type="match status" value="1"/>
</dbReference>
<keyword evidence="7" id="KW-0547">Nucleotide-binding</keyword>
<dbReference type="InterPro" id="IPR035965">
    <property type="entry name" value="PAS-like_dom_sf"/>
</dbReference>
<evidence type="ECO:0000256" key="4">
    <source>
        <dbReference type="ARBA" id="ARBA00022553"/>
    </source>
</evidence>
<keyword evidence="9" id="KW-0067">ATP-binding</keyword>
<dbReference type="InterPro" id="IPR004358">
    <property type="entry name" value="Sig_transdc_His_kin-like_C"/>
</dbReference>
<proteinExistence type="predicted"/>
<dbReference type="InterPro" id="IPR036097">
    <property type="entry name" value="HisK_dim/P_sf"/>
</dbReference>
<evidence type="ECO:0000256" key="1">
    <source>
        <dbReference type="ARBA" id="ARBA00000085"/>
    </source>
</evidence>
<evidence type="ECO:0000256" key="9">
    <source>
        <dbReference type="ARBA" id="ARBA00022840"/>
    </source>
</evidence>
<dbReference type="SUPFAM" id="SSF47384">
    <property type="entry name" value="Homodimeric domain of signal transducing histidine kinase"/>
    <property type="match status" value="1"/>
</dbReference>
<feature type="domain" description="PAS" evidence="16">
    <location>
        <begin position="357"/>
        <end position="410"/>
    </location>
</feature>
<dbReference type="Gene3D" id="1.10.287.130">
    <property type="match status" value="1"/>
</dbReference>
<dbReference type="Pfam" id="PF00989">
    <property type="entry name" value="PAS"/>
    <property type="match status" value="1"/>
</dbReference>
<feature type="region of interest" description="Disordered" evidence="13">
    <location>
        <begin position="410"/>
        <end position="435"/>
    </location>
</feature>
<dbReference type="Proteomes" id="UP000278907">
    <property type="component" value="Unassembled WGS sequence"/>
</dbReference>
<dbReference type="InterPro" id="IPR000014">
    <property type="entry name" value="PAS"/>
</dbReference>
<evidence type="ECO:0000256" key="8">
    <source>
        <dbReference type="ARBA" id="ARBA00022777"/>
    </source>
</evidence>
<dbReference type="EC" id="2.7.13.3" evidence="3"/>
<dbReference type="SUPFAM" id="SSF55785">
    <property type="entry name" value="PYP-like sensor domain (PAS domain)"/>
    <property type="match status" value="1"/>
</dbReference>
<evidence type="ECO:0000259" key="16">
    <source>
        <dbReference type="PROSITE" id="PS50112"/>
    </source>
</evidence>
<comment type="catalytic activity">
    <reaction evidence="1">
        <text>ATP + protein L-histidine = ADP + protein N-phospho-L-histidine.</text>
        <dbReference type="EC" id="2.7.13.3"/>
    </reaction>
</comment>
<dbReference type="InterPro" id="IPR003594">
    <property type="entry name" value="HATPase_dom"/>
</dbReference>
<evidence type="ECO:0000256" key="13">
    <source>
        <dbReference type="SAM" id="MobiDB-lite"/>
    </source>
</evidence>
<sequence>MSGRCRISPRQVGYPCLRRTCDGPGVVLPERPLRRDVVGRCDAGVPGGTRTMSGRSMPRSTALVRALARSSAAAACLVGLLVLVGWALDVMVLKSMGAALPAMRPSAALGLMFAGGALGLRLRCGASPRHRQLGTVLAWATAVVGAASLVDGLVIGGMRGGLDALFLRLFGEDGFASPGIKPSPLTSLCLMLLGPALALLDKGSPQRLSWSDALVALALMAALLGLNGFLLGPLVTPAVPFFQERSMGLHTTCMLILLAVGTLCARPDLGLMARLTQDTLGGFVARRLVPVTLMGPPVLGLTLVVMHLSGRLSHDAKFPLFATVVAAGGATLVLMAARALDLLDTERRRATTALEASEVRFRTFLDTAPDPMVVLDATGRVRFANAEAERVFGYRREALLDRSVELLVPEGLHGPSNPSATPRPTGGGRMVSGRRQDGTCVPLEVRLSPLEGEEDATTIAVLRDVTERRELEKLREEYVGLISHDLRNPLHTINLRAHLLQRALHERKLEREGHMTQAIIHNVEWMNTMIEELLEGSRLESGSVTLRRESRDLGRFLEEVLERDVAPDARERFRLHLGCSVPPVLMDAARVERVVTNLLTNAIKYSPKGTPVDVRLSAVHDQAVVSVSNLGAGLAARDAARLFDKYYRTEDGRSADGKGLGLGLYISRLIVEAHGGHIWVESEPDQGATFFFSVPLDVASKPGSTESEATEPEAVRQRAG</sequence>
<dbReference type="CDD" id="cd00082">
    <property type="entry name" value="HisKA"/>
    <property type="match status" value="1"/>
</dbReference>
<evidence type="ECO:0000256" key="5">
    <source>
        <dbReference type="ARBA" id="ARBA00022679"/>
    </source>
</evidence>
<evidence type="ECO:0000256" key="6">
    <source>
        <dbReference type="ARBA" id="ARBA00022692"/>
    </source>
</evidence>
<dbReference type="PROSITE" id="PS50113">
    <property type="entry name" value="PAC"/>
    <property type="match status" value="1"/>
</dbReference>
<keyword evidence="12 14" id="KW-0472">Membrane</keyword>
<feature type="region of interest" description="Disordered" evidence="13">
    <location>
        <begin position="700"/>
        <end position="720"/>
    </location>
</feature>
<evidence type="ECO:0000256" key="12">
    <source>
        <dbReference type="ARBA" id="ARBA00023136"/>
    </source>
</evidence>
<dbReference type="InterPro" id="IPR036890">
    <property type="entry name" value="HATPase_C_sf"/>
</dbReference>
<feature type="transmembrane region" description="Helical" evidence="14">
    <location>
        <begin position="66"/>
        <end position="87"/>
    </location>
</feature>
<dbReference type="Gene3D" id="3.30.450.20">
    <property type="entry name" value="PAS domain"/>
    <property type="match status" value="1"/>
</dbReference>
<evidence type="ECO:0000256" key="11">
    <source>
        <dbReference type="ARBA" id="ARBA00023012"/>
    </source>
</evidence>
<dbReference type="CDD" id="cd00130">
    <property type="entry name" value="PAS"/>
    <property type="match status" value="1"/>
</dbReference>
<comment type="subcellular location">
    <subcellularLocation>
        <location evidence="2">Membrane</location>
        <topology evidence="2">Multi-pass membrane protein</topology>
    </subcellularLocation>
</comment>
<dbReference type="PROSITE" id="PS50109">
    <property type="entry name" value="HIS_KIN"/>
    <property type="match status" value="1"/>
</dbReference>
<keyword evidence="8" id="KW-0418">Kinase</keyword>
<dbReference type="SMART" id="SM00091">
    <property type="entry name" value="PAS"/>
    <property type="match status" value="1"/>
</dbReference>